<feature type="repeat" description="WD" evidence="3">
    <location>
        <begin position="421"/>
        <end position="453"/>
    </location>
</feature>
<dbReference type="PANTHER" id="PTHR14221:SF31">
    <property type="entry name" value="TRANSDUCIN_WD40 REPEAT-LIKE SUPERFAMILY PROTEIN"/>
    <property type="match status" value="1"/>
</dbReference>
<dbReference type="InterPro" id="IPR001680">
    <property type="entry name" value="WD40_rpt"/>
</dbReference>
<dbReference type="PANTHER" id="PTHR14221">
    <property type="entry name" value="WD REPEAT DOMAIN 44"/>
    <property type="match status" value="1"/>
</dbReference>
<evidence type="ECO:0000256" key="1">
    <source>
        <dbReference type="ARBA" id="ARBA00022574"/>
    </source>
</evidence>
<evidence type="ECO:0000256" key="2">
    <source>
        <dbReference type="ARBA" id="ARBA00022737"/>
    </source>
</evidence>
<feature type="repeat" description="WD" evidence="3">
    <location>
        <begin position="461"/>
        <end position="496"/>
    </location>
</feature>
<keyword evidence="1 3" id="KW-0853">WD repeat</keyword>
<dbReference type="PROSITE" id="PS50082">
    <property type="entry name" value="WD_REPEATS_2"/>
    <property type="match status" value="3"/>
</dbReference>
<dbReference type="PRINTS" id="PR00320">
    <property type="entry name" value="GPROTEINBRPT"/>
</dbReference>
<dbReference type="Gene3D" id="2.130.10.10">
    <property type="entry name" value="YVTN repeat-like/Quinoprotein amine dehydrogenase"/>
    <property type="match status" value="1"/>
</dbReference>
<gene>
    <name evidence="5" type="ORF">ZIOFF_044364</name>
</gene>
<sequence>MKLNGENFGGWNPCSSPESVTKIPERQKPRGMWVMKKVHQVKPGKLHAMQILDNGGGSKQGGFDLIPSEKVVSCLDVVGVRAGKTKQRTIEYCNFNFWALMQQEGRSIDCQRRIAGRAFNMLPCDQVSIRDFELGDDDREDIFFDSFDSLETSLNSKPSTSNLVEKPELKLRENISNEFLAKEISAVHERCKKFLRETGFDTLFLSEMRCTEEPKVKINTSLHQTELEMMSDSLSIPEYSGEEDSVCMSAEDTENDVNAMLHEISPNRTMAWLETETQIESHVDQRLLDQKRTVKGNTNLRKRWWARLSAKRSASDLLTNDALLRNSLASKALVKKVGFHNSREITEFRMIQEIAAHKDLIRTMKFSPCGTYLATGGDDCAVRVWKVRKLSTDDLRRKGFNFSSTLSPDDLQVEEVPLHEYFGHTSDILDLSWSRSSCLVSASKDKTVRMWKVGCESCVKVFYHNDYVTCVQFNPLDDAHFISGSLDRKVRIWSVDKNIVVNWVDTRNIITAISYQADGKGFVAGTLTGNCRFYVCSGTGNNLQLDKELYVWGKNKSSGKQITGLQCTGDSKVVITSVDSKVCIFDGFKVVQKFRGSWKSKSHVAASVTADGRYIVSVGEKSNICIRDHYSDMGIPSKKAMKSVFSCEHFFPEGVTVAVPWVSVGGEACLHKSKMASSVPFEQNPETFVKYRNQNLFSLGSCLRTTGAASISATWPEEKLPASSMQVKLPDLSDCHRQSGQEPAFSVTTSSLVIVTGSCSGMIRLFRYLRSPAKVC</sequence>
<dbReference type="AlphaFoldDB" id="A0A8J5KX75"/>
<dbReference type="SMART" id="SM00320">
    <property type="entry name" value="WD40"/>
    <property type="match status" value="7"/>
</dbReference>
<dbReference type="InterPro" id="IPR036322">
    <property type="entry name" value="WD40_repeat_dom_sf"/>
</dbReference>
<protein>
    <submittedName>
        <fullName evidence="5">Uncharacterized protein</fullName>
    </submittedName>
</protein>
<dbReference type="InterPro" id="IPR020472">
    <property type="entry name" value="WD40_PAC1"/>
</dbReference>
<dbReference type="InterPro" id="IPR015943">
    <property type="entry name" value="WD40/YVTN_repeat-like_dom_sf"/>
</dbReference>
<dbReference type="Proteomes" id="UP000734854">
    <property type="component" value="Unassembled WGS sequence"/>
</dbReference>
<keyword evidence="6" id="KW-1185">Reference proteome</keyword>
<dbReference type="SUPFAM" id="SSF50978">
    <property type="entry name" value="WD40 repeat-like"/>
    <property type="match status" value="1"/>
</dbReference>
<feature type="region of interest" description="Disordered" evidence="4">
    <location>
        <begin position="1"/>
        <end position="27"/>
    </location>
</feature>
<feature type="repeat" description="WD" evidence="3">
    <location>
        <begin position="354"/>
        <end position="388"/>
    </location>
</feature>
<dbReference type="PROSITE" id="PS50294">
    <property type="entry name" value="WD_REPEATS_REGION"/>
    <property type="match status" value="3"/>
</dbReference>
<reference evidence="5 6" key="1">
    <citation type="submission" date="2020-08" db="EMBL/GenBank/DDBJ databases">
        <title>Plant Genome Project.</title>
        <authorList>
            <person name="Zhang R.-G."/>
        </authorList>
    </citation>
    <scope>NUCLEOTIDE SEQUENCE [LARGE SCALE GENOMIC DNA]</scope>
    <source>
        <tissue evidence="5">Rhizome</tissue>
    </source>
</reference>
<evidence type="ECO:0000313" key="6">
    <source>
        <dbReference type="Proteomes" id="UP000734854"/>
    </source>
</evidence>
<comment type="caution">
    <text evidence="5">The sequence shown here is derived from an EMBL/GenBank/DDBJ whole genome shotgun (WGS) entry which is preliminary data.</text>
</comment>
<accession>A0A8J5KX75</accession>
<evidence type="ECO:0000256" key="4">
    <source>
        <dbReference type="SAM" id="MobiDB-lite"/>
    </source>
</evidence>
<dbReference type="EMBL" id="JACMSC010000012">
    <property type="protein sequence ID" value="KAG6496497.1"/>
    <property type="molecule type" value="Genomic_DNA"/>
</dbReference>
<keyword evidence="2" id="KW-0677">Repeat</keyword>
<dbReference type="Pfam" id="PF00400">
    <property type="entry name" value="WD40"/>
    <property type="match status" value="3"/>
</dbReference>
<name>A0A8J5KX75_ZINOF</name>
<evidence type="ECO:0000313" key="5">
    <source>
        <dbReference type="EMBL" id="KAG6496497.1"/>
    </source>
</evidence>
<proteinExistence type="predicted"/>
<evidence type="ECO:0000256" key="3">
    <source>
        <dbReference type="PROSITE-ProRule" id="PRU00221"/>
    </source>
</evidence>
<dbReference type="InterPro" id="IPR040324">
    <property type="entry name" value="WDR44/Dgr2"/>
</dbReference>
<organism evidence="5 6">
    <name type="scientific">Zingiber officinale</name>
    <name type="common">Ginger</name>
    <name type="synonym">Amomum zingiber</name>
    <dbReference type="NCBI Taxonomy" id="94328"/>
    <lineage>
        <taxon>Eukaryota</taxon>
        <taxon>Viridiplantae</taxon>
        <taxon>Streptophyta</taxon>
        <taxon>Embryophyta</taxon>
        <taxon>Tracheophyta</taxon>
        <taxon>Spermatophyta</taxon>
        <taxon>Magnoliopsida</taxon>
        <taxon>Liliopsida</taxon>
        <taxon>Zingiberales</taxon>
        <taxon>Zingiberaceae</taxon>
        <taxon>Zingiber</taxon>
    </lineage>
</organism>